<dbReference type="SMART" id="SM00530">
    <property type="entry name" value="HTH_XRE"/>
    <property type="match status" value="1"/>
</dbReference>
<reference evidence="2" key="2">
    <citation type="submission" date="2021-01" db="EMBL/GenBank/DDBJ databases">
        <authorList>
            <person name="Hahn C.R."/>
            <person name="Youssef N.H."/>
            <person name="Elshahed M."/>
        </authorList>
    </citation>
    <scope>NUCLEOTIDE SEQUENCE</scope>
    <source>
        <strain evidence="2">Zod_Metabat.24</strain>
    </source>
</reference>
<dbReference type="Pfam" id="PF01381">
    <property type="entry name" value="HTH_3"/>
    <property type="match status" value="1"/>
</dbReference>
<dbReference type="Proteomes" id="UP000809273">
    <property type="component" value="Unassembled WGS sequence"/>
</dbReference>
<organism evidence="2 3">
    <name type="scientific">Candidatus Zymogenus saltonus</name>
    <dbReference type="NCBI Taxonomy" id="2844893"/>
    <lineage>
        <taxon>Bacteria</taxon>
        <taxon>Deltaproteobacteria</taxon>
        <taxon>Candidatus Zymogenia</taxon>
        <taxon>Candidatus Zymogeniales</taxon>
        <taxon>Candidatus Zymogenaceae</taxon>
        <taxon>Candidatus Zymogenus</taxon>
    </lineage>
</organism>
<proteinExistence type="predicted"/>
<accession>A0A9D8PJE0</accession>
<protein>
    <submittedName>
        <fullName evidence="2">Helix-turn-helix domain-containing protein</fullName>
    </submittedName>
</protein>
<dbReference type="PROSITE" id="PS50943">
    <property type="entry name" value="HTH_CROC1"/>
    <property type="match status" value="1"/>
</dbReference>
<dbReference type="SUPFAM" id="SSF47413">
    <property type="entry name" value="lambda repressor-like DNA-binding domains"/>
    <property type="match status" value="1"/>
</dbReference>
<feature type="domain" description="HTH cro/C1-type" evidence="1">
    <location>
        <begin position="21"/>
        <end position="75"/>
    </location>
</feature>
<evidence type="ECO:0000313" key="3">
    <source>
        <dbReference type="Proteomes" id="UP000809273"/>
    </source>
</evidence>
<dbReference type="Gene3D" id="1.10.260.40">
    <property type="entry name" value="lambda repressor-like DNA-binding domains"/>
    <property type="match status" value="1"/>
</dbReference>
<name>A0A9D8PJE0_9DELT</name>
<evidence type="ECO:0000259" key="1">
    <source>
        <dbReference type="PROSITE" id="PS50943"/>
    </source>
</evidence>
<dbReference type="EMBL" id="JAFGIX010000011">
    <property type="protein sequence ID" value="MBN1572056.1"/>
    <property type="molecule type" value="Genomic_DNA"/>
</dbReference>
<dbReference type="GO" id="GO:0003677">
    <property type="term" value="F:DNA binding"/>
    <property type="evidence" value="ECO:0007669"/>
    <property type="project" value="InterPro"/>
</dbReference>
<dbReference type="CDD" id="cd00093">
    <property type="entry name" value="HTH_XRE"/>
    <property type="match status" value="1"/>
</dbReference>
<dbReference type="InterPro" id="IPR010982">
    <property type="entry name" value="Lambda_DNA-bd_dom_sf"/>
</dbReference>
<dbReference type="AlphaFoldDB" id="A0A9D8PJE0"/>
<dbReference type="InterPro" id="IPR001387">
    <property type="entry name" value="Cro/C1-type_HTH"/>
</dbReference>
<reference evidence="2" key="1">
    <citation type="journal article" date="2021" name="Environ. Microbiol.">
        <title>Genomic characterization of three novel Desulfobacterota classes expand the metabolic and phylogenetic diversity of the phylum.</title>
        <authorList>
            <person name="Murphy C.L."/>
            <person name="Biggerstaff J."/>
            <person name="Eichhorn A."/>
            <person name="Ewing E."/>
            <person name="Shahan R."/>
            <person name="Soriano D."/>
            <person name="Stewart S."/>
            <person name="VanMol K."/>
            <person name="Walker R."/>
            <person name="Walters P."/>
            <person name="Elshahed M.S."/>
            <person name="Youssef N.H."/>
        </authorList>
    </citation>
    <scope>NUCLEOTIDE SEQUENCE</scope>
    <source>
        <strain evidence="2">Zod_Metabat.24</strain>
    </source>
</reference>
<evidence type="ECO:0000313" key="2">
    <source>
        <dbReference type="EMBL" id="MBN1572056.1"/>
    </source>
</evidence>
<sequence length="179" mass="20805">MRQRKNKYLTNINPKKVSERLNELIKKTGLKQYQFAEKCNITAAALSTYLNKERIPESAILARIADFTNTSMEWLLTGKTVNEQIMEKGDEFHNQVLKDMADEIEIWREKALEAENLLRSTQEVMSVMESGGDYKDADPEKINPDEVSLLSNFRLLSEKNQEKVLEYTEDQIRVEKSKK</sequence>
<gene>
    <name evidence="2" type="ORF">JW984_02550</name>
</gene>
<comment type="caution">
    <text evidence="2">The sequence shown here is derived from an EMBL/GenBank/DDBJ whole genome shotgun (WGS) entry which is preliminary data.</text>
</comment>